<dbReference type="GO" id="GO:0005829">
    <property type="term" value="C:cytosol"/>
    <property type="evidence" value="ECO:0007669"/>
    <property type="project" value="TreeGrafter"/>
</dbReference>
<keyword evidence="7 12" id="KW-0418">Kinase</keyword>
<gene>
    <name evidence="12 14" type="primary">tmk</name>
    <name evidence="14" type="ORF">DBW71_05795</name>
</gene>
<keyword evidence="5 12" id="KW-0545">Nucleotide biosynthesis</keyword>
<dbReference type="PANTHER" id="PTHR10344">
    <property type="entry name" value="THYMIDYLATE KINASE"/>
    <property type="match status" value="1"/>
</dbReference>
<evidence type="ECO:0000259" key="13">
    <source>
        <dbReference type="Pfam" id="PF02223"/>
    </source>
</evidence>
<evidence type="ECO:0000256" key="2">
    <source>
        <dbReference type="ARBA" id="ARBA00012980"/>
    </source>
</evidence>
<proteinExistence type="inferred from homology"/>
<dbReference type="Proteomes" id="UP000253570">
    <property type="component" value="Unassembled WGS sequence"/>
</dbReference>
<keyword evidence="6 12" id="KW-0547">Nucleotide-binding</keyword>
<protein>
    <recommendedName>
        <fullName evidence="3 12">Thymidylate kinase</fullName>
        <ecNumber evidence="2 12">2.7.4.9</ecNumber>
    </recommendedName>
    <alternativeName>
        <fullName evidence="9 12">dTMP kinase</fullName>
    </alternativeName>
</protein>
<dbReference type="GO" id="GO:0006227">
    <property type="term" value="P:dUDP biosynthetic process"/>
    <property type="evidence" value="ECO:0007669"/>
    <property type="project" value="TreeGrafter"/>
</dbReference>
<keyword evidence="4 12" id="KW-0808">Transferase</keyword>
<evidence type="ECO:0000313" key="15">
    <source>
        <dbReference type="Proteomes" id="UP000253570"/>
    </source>
</evidence>
<dbReference type="Pfam" id="PF02223">
    <property type="entry name" value="Thymidylate_kin"/>
    <property type="match status" value="1"/>
</dbReference>
<name>A0A368DK56_9PROT</name>
<dbReference type="PROSITE" id="PS01331">
    <property type="entry name" value="THYMIDYLATE_KINASE"/>
    <property type="match status" value="1"/>
</dbReference>
<evidence type="ECO:0000256" key="7">
    <source>
        <dbReference type="ARBA" id="ARBA00022777"/>
    </source>
</evidence>
<accession>A0A368DK56</accession>
<dbReference type="NCBIfam" id="TIGR00041">
    <property type="entry name" value="DTMP_kinase"/>
    <property type="match status" value="1"/>
</dbReference>
<comment type="caution">
    <text evidence="14">The sequence shown here is derived from an EMBL/GenBank/DDBJ whole genome shotgun (WGS) entry which is preliminary data.</text>
</comment>
<dbReference type="InterPro" id="IPR018095">
    <property type="entry name" value="Thymidylate_kin_CS"/>
</dbReference>
<comment type="catalytic activity">
    <reaction evidence="10 12">
        <text>dTMP + ATP = dTDP + ADP</text>
        <dbReference type="Rhea" id="RHEA:13517"/>
        <dbReference type="ChEBI" id="CHEBI:30616"/>
        <dbReference type="ChEBI" id="CHEBI:58369"/>
        <dbReference type="ChEBI" id="CHEBI:63528"/>
        <dbReference type="ChEBI" id="CHEBI:456216"/>
        <dbReference type="EC" id="2.7.4.9"/>
    </reaction>
</comment>
<dbReference type="CDD" id="cd01672">
    <property type="entry name" value="TMPK"/>
    <property type="match status" value="1"/>
</dbReference>
<dbReference type="Gene3D" id="3.40.50.300">
    <property type="entry name" value="P-loop containing nucleotide triphosphate hydrolases"/>
    <property type="match status" value="1"/>
</dbReference>
<sequence length="213" mass="24138">MKLNKGFFLTFEGGEGSGKSTQAKILYDTLLENNFDVILTREPGGSLLAELIRDILVKSNNINIEPVSEMFLFAAARFDHLHKIINPALKKNKIVICDRYIDSTIAYQGYAGNVSLEIIEKINSICIGSSYPNLTLIFDIDPIVGLKRSLRENNNETRFEERNNNFHNNIRDAFLEIASHSTRCSIIDASRDINVISKEVYKIFIDKLKIANH</sequence>
<comment type="similarity">
    <text evidence="1 12">Belongs to the thymidylate kinase family.</text>
</comment>
<evidence type="ECO:0000256" key="6">
    <source>
        <dbReference type="ARBA" id="ARBA00022741"/>
    </source>
</evidence>
<dbReference type="GO" id="GO:0004798">
    <property type="term" value="F:dTMP kinase activity"/>
    <property type="evidence" value="ECO:0007669"/>
    <property type="project" value="UniProtKB-UniRule"/>
</dbReference>
<feature type="domain" description="Thymidylate kinase-like" evidence="13">
    <location>
        <begin position="11"/>
        <end position="199"/>
    </location>
</feature>
<dbReference type="InterPro" id="IPR027417">
    <property type="entry name" value="P-loop_NTPase"/>
</dbReference>
<dbReference type="GO" id="GO:0006235">
    <property type="term" value="P:dTTP biosynthetic process"/>
    <property type="evidence" value="ECO:0007669"/>
    <property type="project" value="UniProtKB-UniRule"/>
</dbReference>
<evidence type="ECO:0000256" key="12">
    <source>
        <dbReference type="HAMAP-Rule" id="MF_00165"/>
    </source>
</evidence>
<evidence type="ECO:0000256" key="11">
    <source>
        <dbReference type="ARBA" id="ARBA00057735"/>
    </source>
</evidence>
<dbReference type="EMBL" id="QOQD01000016">
    <property type="protein sequence ID" value="RCL72228.1"/>
    <property type="molecule type" value="Genomic_DNA"/>
</dbReference>
<dbReference type="FunFam" id="3.40.50.300:FF:000225">
    <property type="entry name" value="Thymidylate kinase"/>
    <property type="match status" value="1"/>
</dbReference>
<evidence type="ECO:0000256" key="4">
    <source>
        <dbReference type="ARBA" id="ARBA00022679"/>
    </source>
</evidence>
<evidence type="ECO:0000256" key="10">
    <source>
        <dbReference type="ARBA" id="ARBA00048743"/>
    </source>
</evidence>
<dbReference type="AlphaFoldDB" id="A0A368DK56"/>
<dbReference type="GO" id="GO:0005524">
    <property type="term" value="F:ATP binding"/>
    <property type="evidence" value="ECO:0007669"/>
    <property type="project" value="UniProtKB-UniRule"/>
</dbReference>
<dbReference type="PANTHER" id="PTHR10344:SF4">
    <property type="entry name" value="UMP-CMP KINASE 2, MITOCHONDRIAL"/>
    <property type="match status" value="1"/>
</dbReference>
<keyword evidence="8 12" id="KW-0067">ATP-binding</keyword>
<evidence type="ECO:0000313" key="14">
    <source>
        <dbReference type="EMBL" id="RCL72228.1"/>
    </source>
</evidence>
<evidence type="ECO:0000256" key="3">
    <source>
        <dbReference type="ARBA" id="ARBA00017144"/>
    </source>
</evidence>
<dbReference type="InterPro" id="IPR039430">
    <property type="entry name" value="Thymidylate_kin-like_dom"/>
</dbReference>
<dbReference type="GO" id="GO:0006233">
    <property type="term" value="P:dTDP biosynthetic process"/>
    <property type="evidence" value="ECO:0007669"/>
    <property type="project" value="InterPro"/>
</dbReference>
<evidence type="ECO:0000256" key="8">
    <source>
        <dbReference type="ARBA" id="ARBA00022840"/>
    </source>
</evidence>
<organism evidence="14 15">
    <name type="scientific">PS1 clade bacterium</name>
    <dbReference type="NCBI Taxonomy" id="2175152"/>
    <lineage>
        <taxon>Bacteria</taxon>
        <taxon>Pseudomonadati</taxon>
        <taxon>Pseudomonadota</taxon>
        <taxon>Alphaproteobacteria</taxon>
        <taxon>PS1 clade</taxon>
    </lineage>
</organism>
<evidence type="ECO:0000256" key="5">
    <source>
        <dbReference type="ARBA" id="ARBA00022727"/>
    </source>
</evidence>
<feature type="binding site" evidence="12">
    <location>
        <begin position="13"/>
        <end position="20"/>
    </location>
    <ligand>
        <name>ATP</name>
        <dbReference type="ChEBI" id="CHEBI:30616"/>
    </ligand>
</feature>
<dbReference type="HAMAP" id="MF_00165">
    <property type="entry name" value="Thymidylate_kinase"/>
    <property type="match status" value="1"/>
</dbReference>
<reference evidence="14 15" key="1">
    <citation type="journal article" date="2018" name="Microbiome">
        <title>Fine metagenomic profile of the Mediterranean stratified and mixed water columns revealed by assembly and recruitment.</title>
        <authorList>
            <person name="Haro-Moreno J.M."/>
            <person name="Lopez-Perez M."/>
            <person name="De La Torre J.R."/>
            <person name="Picazo A."/>
            <person name="Camacho A."/>
            <person name="Rodriguez-Valera F."/>
        </authorList>
    </citation>
    <scope>NUCLEOTIDE SEQUENCE [LARGE SCALE GENOMIC DNA]</scope>
    <source>
        <strain evidence="14">MED-G57</strain>
    </source>
</reference>
<dbReference type="InterPro" id="IPR018094">
    <property type="entry name" value="Thymidylate_kinase"/>
</dbReference>
<dbReference type="SUPFAM" id="SSF52540">
    <property type="entry name" value="P-loop containing nucleoside triphosphate hydrolases"/>
    <property type="match status" value="1"/>
</dbReference>
<evidence type="ECO:0000256" key="1">
    <source>
        <dbReference type="ARBA" id="ARBA00009776"/>
    </source>
</evidence>
<comment type="function">
    <text evidence="11 12">Phosphorylation of dTMP to form dTDP in both de novo and salvage pathways of dTTP synthesis.</text>
</comment>
<evidence type="ECO:0000256" key="9">
    <source>
        <dbReference type="ARBA" id="ARBA00029962"/>
    </source>
</evidence>
<dbReference type="EC" id="2.7.4.9" evidence="2 12"/>